<evidence type="ECO:0000259" key="4">
    <source>
        <dbReference type="Pfam" id="PF00291"/>
    </source>
</evidence>
<dbReference type="GO" id="GO:1901605">
    <property type="term" value="P:alpha-amino acid metabolic process"/>
    <property type="evidence" value="ECO:0007669"/>
    <property type="project" value="UniProtKB-ARBA"/>
</dbReference>
<dbReference type="SUPFAM" id="SSF53686">
    <property type="entry name" value="Tryptophan synthase beta subunit-like PLP-dependent enzymes"/>
    <property type="match status" value="1"/>
</dbReference>
<dbReference type="InterPro" id="IPR036052">
    <property type="entry name" value="TrpB-like_PALP_sf"/>
</dbReference>
<feature type="domain" description="Tryptophan synthase beta chain-like PALP" evidence="4">
    <location>
        <begin position="124"/>
        <end position="408"/>
    </location>
</feature>
<reference evidence="5 6" key="1">
    <citation type="submission" date="2020-08" db="EMBL/GenBank/DDBJ databases">
        <authorList>
            <person name="Mo P."/>
        </authorList>
    </citation>
    <scope>NUCLEOTIDE SEQUENCE [LARGE SCALE GENOMIC DNA]</scope>
    <source>
        <strain evidence="5 6">CGMCC 4.1532</strain>
    </source>
</reference>
<dbReference type="CDD" id="cd01561">
    <property type="entry name" value="CBS_like"/>
    <property type="match status" value="1"/>
</dbReference>
<organism evidence="5 6">
    <name type="scientific">Pseudonocardia petroleophila</name>
    <dbReference type="NCBI Taxonomy" id="37331"/>
    <lineage>
        <taxon>Bacteria</taxon>
        <taxon>Bacillati</taxon>
        <taxon>Actinomycetota</taxon>
        <taxon>Actinomycetes</taxon>
        <taxon>Pseudonocardiales</taxon>
        <taxon>Pseudonocardiaceae</taxon>
        <taxon>Pseudonocardia</taxon>
    </lineage>
</organism>
<evidence type="ECO:0000256" key="1">
    <source>
        <dbReference type="ARBA" id="ARBA00001933"/>
    </source>
</evidence>
<dbReference type="Pfam" id="PF00291">
    <property type="entry name" value="PALP"/>
    <property type="match status" value="1"/>
</dbReference>
<dbReference type="InterPro" id="IPR001926">
    <property type="entry name" value="TrpB-like_PALP"/>
</dbReference>
<evidence type="ECO:0000313" key="6">
    <source>
        <dbReference type="Proteomes" id="UP000515728"/>
    </source>
</evidence>
<feature type="region of interest" description="Disordered" evidence="3">
    <location>
        <begin position="1"/>
        <end position="46"/>
    </location>
</feature>
<evidence type="ECO:0000256" key="2">
    <source>
        <dbReference type="ARBA" id="ARBA00022898"/>
    </source>
</evidence>
<dbReference type="AlphaFoldDB" id="A0A7G7MGY4"/>
<dbReference type="Proteomes" id="UP000515728">
    <property type="component" value="Chromosome"/>
</dbReference>
<keyword evidence="6" id="KW-1185">Reference proteome</keyword>
<keyword evidence="2" id="KW-0663">Pyridoxal phosphate</keyword>
<gene>
    <name evidence="5" type="ORF">H6H00_28940</name>
</gene>
<dbReference type="KEGG" id="ppel:H6H00_28940"/>
<dbReference type="EMBL" id="CP060131">
    <property type="protein sequence ID" value="QNG52045.1"/>
    <property type="molecule type" value="Genomic_DNA"/>
</dbReference>
<accession>A0A7G7MGY4</accession>
<sequence length="469" mass="50967">MPPEGRRRASTVKVTDRSRRTRRPNSGGVRSITRPPLPRRSLAPPPRHGLWVTRVDVRLDVRPRRVGHSSIGCASPGRDGTCPGPCPSAPPCALRGSNFVTLPALTPVRPDDEPRTSPTLRLPLVVGNTPLVRIDRPFTADDRGFWAKLEGFNPGGIKDRPALHMIRRARERGDLADGARIVESTSGTLGLGLALAGIAYGHPVTLVSDPGMEPLMQRMLRAYGAELHTVDQPCREGGWQEARRRAVRHILAGDPSAYCPDQYHNPDNVASYAPMAHELLEQTGGLDVLVCSVGTGGHSAGLSAVLREHQPHLRVVGVDAVGSTIFGQPARPRLMRGLGSSILPRNVAYPMFDEVHWVAPAEAVWACRRLAATTYASGGWSVGAVGLVSSWVARTSAPGTRIVAVFPDGPQRYFDTVYNDEFCRTNELLDADPRPDPDLIEHTSHREVTRWTRCTTVTDPAGPAAARRR</sequence>
<name>A0A7G7MGY4_9PSEU</name>
<evidence type="ECO:0000256" key="3">
    <source>
        <dbReference type="SAM" id="MobiDB-lite"/>
    </source>
</evidence>
<evidence type="ECO:0000313" key="5">
    <source>
        <dbReference type="EMBL" id="QNG52045.1"/>
    </source>
</evidence>
<comment type="cofactor">
    <cofactor evidence="1">
        <name>pyridoxal 5'-phosphate</name>
        <dbReference type="ChEBI" id="CHEBI:597326"/>
    </cofactor>
</comment>
<dbReference type="Gene3D" id="3.40.50.1100">
    <property type="match status" value="2"/>
</dbReference>
<protein>
    <submittedName>
        <fullName evidence="5">PLP-dependent cysteine synthase family protein</fullName>
    </submittedName>
</protein>
<dbReference type="InterPro" id="IPR050214">
    <property type="entry name" value="Cys_Synth/Cystath_Beta-Synth"/>
</dbReference>
<proteinExistence type="predicted"/>
<dbReference type="PANTHER" id="PTHR10314">
    <property type="entry name" value="CYSTATHIONINE BETA-SYNTHASE"/>
    <property type="match status" value="1"/>
</dbReference>
<feature type="compositionally biased region" description="Pro residues" evidence="3">
    <location>
        <begin position="35"/>
        <end position="46"/>
    </location>
</feature>